<gene>
    <name evidence="6" type="ORF">L3X37_01490</name>
</gene>
<dbReference type="CDD" id="cd16146">
    <property type="entry name" value="ARS_like"/>
    <property type="match status" value="1"/>
</dbReference>
<dbReference type="InterPro" id="IPR000917">
    <property type="entry name" value="Sulfatase_N"/>
</dbReference>
<dbReference type="GO" id="GO:0004065">
    <property type="term" value="F:arylsulfatase activity"/>
    <property type="evidence" value="ECO:0007669"/>
    <property type="project" value="TreeGrafter"/>
</dbReference>
<dbReference type="InterPro" id="IPR050738">
    <property type="entry name" value="Sulfatase"/>
</dbReference>
<dbReference type="PANTHER" id="PTHR42693">
    <property type="entry name" value="ARYLSULFATASE FAMILY MEMBER"/>
    <property type="match status" value="1"/>
</dbReference>
<dbReference type="GO" id="GO:0046872">
    <property type="term" value="F:metal ion binding"/>
    <property type="evidence" value="ECO:0007669"/>
    <property type="project" value="UniProtKB-KW"/>
</dbReference>
<evidence type="ECO:0000313" key="7">
    <source>
        <dbReference type="Proteomes" id="UP001199795"/>
    </source>
</evidence>
<dbReference type="PANTHER" id="PTHR42693:SF53">
    <property type="entry name" value="ENDO-4-O-SULFATASE"/>
    <property type="match status" value="1"/>
</dbReference>
<feature type="domain" description="Sulfatase N-terminal" evidence="5">
    <location>
        <begin position="27"/>
        <end position="348"/>
    </location>
</feature>
<accession>A0AAE3JKG7</accession>
<keyword evidence="3" id="KW-0378">Hydrolase</keyword>
<dbReference type="SUPFAM" id="SSF53649">
    <property type="entry name" value="Alkaline phosphatase-like"/>
    <property type="match status" value="1"/>
</dbReference>
<evidence type="ECO:0000256" key="1">
    <source>
        <dbReference type="ARBA" id="ARBA00008779"/>
    </source>
</evidence>
<protein>
    <submittedName>
        <fullName evidence="6">Arylsulfatase</fullName>
    </submittedName>
</protein>
<organism evidence="6 7">
    <name type="scientific">Wocania arenilitoris</name>
    <dbReference type="NCBI Taxonomy" id="2044858"/>
    <lineage>
        <taxon>Bacteria</taxon>
        <taxon>Pseudomonadati</taxon>
        <taxon>Bacteroidota</taxon>
        <taxon>Flavobacteriia</taxon>
        <taxon>Flavobacteriales</taxon>
        <taxon>Flavobacteriaceae</taxon>
        <taxon>Wocania</taxon>
    </lineage>
</organism>
<dbReference type="Pfam" id="PF00884">
    <property type="entry name" value="Sulfatase"/>
    <property type="match status" value="1"/>
</dbReference>
<dbReference type="Gene3D" id="3.30.1120.10">
    <property type="match status" value="1"/>
</dbReference>
<dbReference type="RefSeq" id="WP_237238402.1">
    <property type="nucleotide sequence ID" value="NZ_JAKKDU010000002.1"/>
</dbReference>
<dbReference type="InterPro" id="IPR017850">
    <property type="entry name" value="Alkaline_phosphatase_core_sf"/>
</dbReference>
<sequence>MKNLIVLVLVLACFQFIACEKQVYEKPNVILILTDDQGYGDLSCHGNPILKTPTLDRLHDESIRFTDFHVSAICTPTRSQILTGLDACRNGAFAWAYSRETIRPEVETMPEIFRKNGYATGHFGKWHLGDNFPYRPIDRGFDESIKHGGASIFQTPDYWDNDYVDDHYEHNGKMKQYKGYCTDVWFEEAKKFMTNSNREGKPFFIYLPTNAPHGPLIVPQHYSKPYLKDLEKGYTAEKEFKKSKEIHEEISWFYGMISNIDENMEKLDIYLKDNQLYENTILIFMTDNGGTAGSRVYNAGMRGNKGSLYDGGHRVPFFIRWPNGKFSKPKNIDALAHSQDILPTLIDLCKLEYKKLELDGISLKDLIMGKTKETPDRFLVMQNAQSPMAKKYHATVLSNKWRLVENKELYNIELDPGQKVDVASSNPELVKKMQNHYENWWSSVQEPLNNIPSFPVGGDNCSNITLTCFDWHGFEGKGNVTIQSTVREGGSANGHWNIEVLEAGKYEISCSRWPAEAKNPLTSGLPELKTLTITFPKGIALPIAYTEIQIGDTKKTVKVSDTDLVSSDTFNLEKGHYKLKGTFFNEKKEPICGAYYIYVNKLN</sequence>
<evidence type="ECO:0000259" key="5">
    <source>
        <dbReference type="Pfam" id="PF00884"/>
    </source>
</evidence>
<dbReference type="Proteomes" id="UP001199795">
    <property type="component" value="Unassembled WGS sequence"/>
</dbReference>
<dbReference type="InterPro" id="IPR024607">
    <property type="entry name" value="Sulfatase_CS"/>
</dbReference>
<proteinExistence type="inferred from homology"/>
<evidence type="ECO:0000313" key="6">
    <source>
        <dbReference type="EMBL" id="MCF7567037.1"/>
    </source>
</evidence>
<dbReference type="EMBL" id="JAKKDU010000002">
    <property type="protein sequence ID" value="MCF7567037.1"/>
    <property type="molecule type" value="Genomic_DNA"/>
</dbReference>
<keyword evidence="7" id="KW-1185">Reference proteome</keyword>
<comment type="caution">
    <text evidence="6">The sequence shown here is derived from an EMBL/GenBank/DDBJ whole genome shotgun (WGS) entry which is preliminary data.</text>
</comment>
<evidence type="ECO:0000256" key="2">
    <source>
        <dbReference type="ARBA" id="ARBA00022723"/>
    </source>
</evidence>
<dbReference type="FunFam" id="3.40.720.10:FF:000070">
    <property type="entry name" value="Arylsulfatase A"/>
    <property type="match status" value="1"/>
</dbReference>
<evidence type="ECO:0000256" key="4">
    <source>
        <dbReference type="ARBA" id="ARBA00022837"/>
    </source>
</evidence>
<name>A0AAE3JKG7_9FLAO</name>
<dbReference type="Gene3D" id="3.40.720.10">
    <property type="entry name" value="Alkaline Phosphatase, subunit A"/>
    <property type="match status" value="1"/>
</dbReference>
<keyword evidence="4" id="KW-0106">Calcium</keyword>
<dbReference type="AlphaFoldDB" id="A0AAE3JKG7"/>
<evidence type="ECO:0000256" key="3">
    <source>
        <dbReference type="ARBA" id="ARBA00022801"/>
    </source>
</evidence>
<keyword evidence="2" id="KW-0479">Metal-binding</keyword>
<comment type="similarity">
    <text evidence="1">Belongs to the sulfatase family.</text>
</comment>
<dbReference type="PROSITE" id="PS00523">
    <property type="entry name" value="SULFATASE_1"/>
    <property type="match status" value="1"/>
</dbReference>
<reference evidence="6" key="1">
    <citation type="submission" date="2022-01" db="EMBL/GenBank/DDBJ databases">
        <title>Draft genome sequence of Sabulilitoribacter arenilitoris KCTC 52401.</title>
        <authorList>
            <person name="Oh J.-S."/>
        </authorList>
    </citation>
    <scope>NUCLEOTIDE SEQUENCE</scope>
    <source>
        <strain evidence="6">HMF6543</strain>
    </source>
</reference>